<dbReference type="EMBL" id="CAXJIO010000018">
    <property type="protein sequence ID" value="CAL2104597.1"/>
    <property type="molecule type" value="Genomic_DNA"/>
</dbReference>
<gene>
    <name evidence="1" type="ORF">T190423A01A_90022</name>
</gene>
<organism evidence="1 2">
    <name type="scientific">Tenacibaculum polynesiense</name>
    <dbReference type="NCBI Taxonomy" id="3137857"/>
    <lineage>
        <taxon>Bacteria</taxon>
        <taxon>Pseudomonadati</taxon>
        <taxon>Bacteroidota</taxon>
        <taxon>Flavobacteriia</taxon>
        <taxon>Flavobacteriales</taxon>
        <taxon>Flavobacteriaceae</taxon>
        <taxon>Tenacibaculum</taxon>
    </lineage>
</organism>
<protein>
    <recommendedName>
        <fullName evidence="3">DUF4369 domain-containing protein</fullName>
    </recommendedName>
</protein>
<proteinExistence type="predicted"/>
<comment type="caution">
    <text evidence="1">The sequence shown here is derived from an EMBL/GenBank/DDBJ whole genome shotgun (WGS) entry which is preliminary data.</text>
</comment>
<keyword evidence="2" id="KW-1185">Reference proteome</keyword>
<evidence type="ECO:0000313" key="2">
    <source>
        <dbReference type="Proteomes" id="UP001497527"/>
    </source>
</evidence>
<accession>A0ABP1F878</accession>
<dbReference type="Proteomes" id="UP001497527">
    <property type="component" value="Unassembled WGS sequence"/>
</dbReference>
<reference evidence="1 2" key="1">
    <citation type="submission" date="2024-05" db="EMBL/GenBank/DDBJ databases">
        <authorList>
            <person name="Duchaud E."/>
        </authorList>
    </citation>
    <scope>NUCLEOTIDE SEQUENCE [LARGE SCALE GENOMIC DNA]</scope>
    <source>
        <strain evidence="1">Ena-SAMPLE-TAB-13-05-2024-13:56:06:370-140308</strain>
    </source>
</reference>
<sequence length="187" mass="22029">MKKIFIIILIFITYISCKTSLNRIDITQDKTDKSIVLYYSKKMKTISVVSFPIAISIINNSSSDKHFLMFGYKYGRKGNPINMYINKSEKLIRQSVSSKKSLSSNSTQKYLIYTKHFVDTTRFNRNYFSEVIEELKVKNKDTIHIKNISKFKTKFNNLYDYLIKNDSLYIQLLDNNNQNKRITTPIK</sequence>
<name>A0ABP1F878_9FLAO</name>
<evidence type="ECO:0008006" key="3">
    <source>
        <dbReference type="Google" id="ProtNLM"/>
    </source>
</evidence>
<evidence type="ECO:0000313" key="1">
    <source>
        <dbReference type="EMBL" id="CAL2104597.1"/>
    </source>
</evidence>